<dbReference type="GO" id="GO:0000155">
    <property type="term" value="F:phosphorelay sensor kinase activity"/>
    <property type="evidence" value="ECO:0007669"/>
    <property type="project" value="InterPro"/>
</dbReference>
<keyword evidence="3 6" id="KW-0597">Phosphoprotein</keyword>
<dbReference type="EC" id="2.7.13.3" evidence="2"/>
<dbReference type="Gene3D" id="1.10.287.130">
    <property type="match status" value="1"/>
</dbReference>
<evidence type="ECO:0000313" key="12">
    <source>
        <dbReference type="EMBL" id="SKB55405.1"/>
    </source>
</evidence>
<evidence type="ECO:0000256" key="3">
    <source>
        <dbReference type="ARBA" id="ARBA00022553"/>
    </source>
</evidence>
<dbReference type="Pfam" id="PF00989">
    <property type="entry name" value="PAS"/>
    <property type="match status" value="2"/>
</dbReference>
<dbReference type="PANTHER" id="PTHR43304">
    <property type="entry name" value="PHYTOCHROME-LIKE PROTEIN CPH1"/>
    <property type="match status" value="1"/>
</dbReference>
<dbReference type="InterPro" id="IPR036890">
    <property type="entry name" value="HATPase_C_sf"/>
</dbReference>
<feature type="domain" description="PAS" evidence="10">
    <location>
        <begin position="140"/>
        <end position="210"/>
    </location>
</feature>
<evidence type="ECO:0000256" key="5">
    <source>
        <dbReference type="ARBA" id="ARBA00022777"/>
    </source>
</evidence>
<organism evidence="12 13">
    <name type="scientific">Salegentibacter holothuriorum</name>
    <dbReference type="NCBI Taxonomy" id="241145"/>
    <lineage>
        <taxon>Bacteria</taxon>
        <taxon>Pseudomonadati</taxon>
        <taxon>Bacteroidota</taxon>
        <taxon>Flavobacteriia</taxon>
        <taxon>Flavobacteriales</taxon>
        <taxon>Flavobacteriaceae</taxon>
        <taxon>Salegentibacter</taxon>
    </lineage>
</organism>
<dbReference type="PROSITE" id="PS50110">
    <property type="entry name" value="RESPONSE_REGULATORY"/>
    <property type="match status" value="1"/>
</dbReference>
<dbReference type="PROSITE" id="PS50109">
    <property type="entry name" value="HIS_KIN"/>
    <property type="match status" value="1"/>
</dbReference>
<dbReference type="PANTHER" id="PTHR43304:SF1">
    <property type="entry name" value="PAC DOMAIN-CONTAINING PROTEIN"/>
    <property type="match status" value="1"/>
</dbReference>
<gene>
    <name evidence="12" type="ORF">SAMN05660776_1882</name>
</gene>
<dbReference type="InterPro" id="IPR013655">
    <property type="entry name" value="PAS_fold_3"/>
</dbReference>
<feature type="domain" description="PAS" evidence="10">
    <location>
        <begin position="773"/>
        <end position="831"/>
    </location>
</feature>
<dbReference type="CDD" id="cd00156">
    <property type="entry name" value="REC"/>
    <property type="match status" value="1"/>
</dbReference>
<dbReference type="STRING" id="241145.SAMN05660776_1882"/>
<dbReference type="SUPFAM" id="SSF55874">
    <property type="entry name" value="ATPase domain of HSP90 chaperone/DNA topoisomerase II/histidine kinase"/>
    <property type="match status" value="1"/>
</dbReference>
<keyword evidence="4" id="KW-0808">Transferase</keyword>
<feature type="domain" description="PAS" evidence="10">
    <location>
        <begin position="1026"/>
        <end position="1074"/>
    </location>
</feature>
<dbReference type="Gene3D" id="3.30.450.20">
    <property type="entry name" value="PAS domain"/>
    <property type="match status" value="8"/>
</dbReference>
<dbReference type="SMART" id="SM00387">
    <property type="entry name" value="HATPase_c"/>
    <property type="match status" value="1"/>
</dbReference>
<keyword evidence="13" id="KW-1185">Reference proteome</keyword>
<dbReference type="SUPFAM" id="SSF47384">
    <property type="entry name" value="Homodimeric domain of signal transducing histidine kinase"/>
    <property type="match status" value="1"/>
</dbReference>
<dbReference type="PROSITE" id="PS50112">
    <property type="entry name" value="PAS"/>
    <property type="match status" value="4"/>
</dbReference>
<feature type="modified residue" description="4-aspartylphosphate" evidence="6">
    <location>
        <position position="57"/>
    </location>
</feature>
<dbReference type="Pfam" id="PF00072">
    <property type="entry name" value="Response_reg"/>
    <property type="match status" value="1"/>
</dbReference>
<dbReference type="InterPro" id="IPR001610">
    <property type="entry name" value="PAC"/>
</dbReference>
<name>A0A1T5C7L6_9FLAO</name>
<dbReference type="SMART" id="SM00448">
    <property type="entry name" value="REC"/>
    <property type="match status" value="1"/>
</dbReference>
<dbReference type="SUPFAM" id="SSF55785">
    <property type="entry name" value="PYP-like sensor domain (PAS domain)"/>
    <property type="match status" value="8"/>
</dbReference>
<dbReference type="Gene3D" id="2.10.70.100">
    <property type="match status" value="1"/>
</dbReference>
<dbReference type="InterPro" id="IPR001789">
    <property type="entry name" value="Sig_transdc_resp-reg_receiver"/>
</dbReference>
<feature type="domain" description="PAC" evidence="11">
    <location>
        <begin position="338"/>
        <end position="389"/>
    </location>
</feature>
<dbReference type="CDD" id="cd00130">
    <property type="entry name" value="PAS"/>
    <property type="match status" value="7"/>
</dbReference>
<feature type="domain" description="PAC" evidence="11">
    <location>
        <begin position="591"/>
        <end position="643"/>
    </location>
</feature>
<reference evidence="13" key="1">
    <citation type="submission" date="2017-02" db="EMBL/GenBank/DDBJ databases">
        <authorList>
            <person name="Varghese N."/>
            <person name="Submissions S."/>
        </authorList>
    </citation>
    <scope>NUCLEOTIDE SEQUENCE [LARGE SCALE GENOMIC DNA]</scope>
    <source>
        <strain evidence="13">DSM 23405</strain>
    </source>
</reference>
<feature type="coiled-coil region" evidence="7">
    <location>
        <begin position="1135"/>
        <end position="1169"/>
    </location>
</feature>
<dbReference type="InterPro" id="IPR036097">
    <property type="entry name" value="HisK_dim/P_sf"/>
</dbReference>
<dbReference type="GO" id="GO:0006355">
    <property type="term" value="P:regulation of DNA-templated transcription"/>
    <property type="evidence" value="ECO:0007669"/>
    <property type="project" value="InterPro"/>
</dbReference>
<feature type="domain" description="PAC" evidence="11">
    <location>
        <begin position="848"/>
        <end position="900"/>
    </location>
</feature>
<sequence>MSNKIKILHVEDEPSDALLISHFLQKRKVECEIVVADSRERFLEALNDFGPDIILADHSLPSFNSFEALELLQNLEKPIPVILVTATMTDEFAVSIIKKGAKDYILKDRLERLPTAIESVLKTNRLELERQDFLRKLERSERKFRRLIENSAHAVAILSSKGVPQYVSPSVKNVLGYSEKESLQMDIPEIIHEDYREGFFQKIEECKEKPEKLFYGILVKVKHKKGEWHWLESTLINLLHDPDIKGIVVDFRDVTDRKIAEKALLESEEKYRAFFENSHDGILLTVTDGRILAANAAACKMFQRTELEICEVGRLGLVDPTDPMVLQAIRERQKNGKVLCQINMLRKDGSIFPAALSSSVFHSSSGEKLTSMIIRDSSEAKRAEEELKISEERYRQLFENSPLPNIIYDVNTLELVDINQSATKHYGYNREEFLKLKISEFLPKEDIQVFESLREAANNDDGLIRQSTVRHIRKDNSLITVETYGYKLKYKGRDCRLEICLDVTEKNNHLERLRDKTEKLIYAEKLAKLGYWEVGIQEPYYFWSDEVYRIWGRKKEDFQMDIETFEKTIHPKDLKKFRQDQIKAIKGTRELDNELRIFLPNGKMKWVHGKGKTIRDHRGRPLRFEGSVQDITERKNFLEKLMRSEARQRGILQSQTNYLTRIDLNGYYTYSNEKFLKDFAWVFPSGQIAGEYSLSTVHEYHREMARKVFDNCVNDPATVQQIELDKLQKDGTVKSTLWDFICLTDSKGEPLEVQGVGIDITERVKAEKALKESNQRYELVSKATSDAIYDWDCETGQITWSEGYTKIFGYPTEELTSDIDSWCANIHPEDKLVLEDLFAIIEGKSDTWEAEYRYRRADNKYAFVIEKGTILRDKKGKAIRMLGAIHDITHRKLAMQKLMRSEARHRGLIQSQTNYVIRVDMEGNYTYSNNKFQEDFGEIYPDKNIVGKNTLLSIKEYHHQRVIDISKKCIENPDRVFQVEIDKPAKNGKVKTTLWDFIYLKASPDDPGEIQCVGIDITARVEAEKEIRFHANLLDKIGQAVIATDSDGNINYWNKAATTIYGWQPEEMKGKNILEQTLLGVKTLHALEIIGGLKCDETWSGELLVKRKGDIEFPALVTGAPICDDEFNLKGFIAVSSDNTERKKANLKLKELNKNLRDYTQELVTANKGLEQFSFIVSHNLRSPVANIIGLGDLLKQESYPAEVKLKFQEELLDNVKRLDNVVQDLNAILQVKVELNPKRDLVLLDKLVKTIEGGISNIMQEHEVQITTDFDEVPEIETVQTYLHSIFYNLITNSIKYRHPERKPKLHIQSRRRNNNIILTFKDNGLGFDTSKGEQVFALYKRFHRHIEGKGMALFMVKTQVELLDGKISAYSEVEKGSEFKVEFKEKLNEDLEHEKIAAIYSS</sequence>
<dbReference type="OrthoDB" id="5401121at2"/>
<evidence type="ECO:0000313" key="13">
    <source>
        <dbReference type="Proteomes" id="UP000190230"/>
    </source>
</evidence>
<evidence type="ECO:0000259" key="8">
    <source>
        <dbReference type="PROSITE" id="PS50109"/>
    </source>
</evidence>
<dbReference type="InterPro" id="IPR013767">
    <property type="entry name" value="PAS_fold"/>
</dbReference>
<dbReference type="InterPro" id="IPR052162">
    <property type="entry name" value="Sensor_kinase/Photoreceptor"/>
</dbReference>
<dbReference type="Pfam" id="PF13426">
    <property type="entry name" value="PAS_9"/>
    <property type="match status" value="1"/>
</dbReference>
<evidence type="ECO:0000259" key="11">
    <source>
        <dbReference type="PROSITE" id="PS50113"/>
    </source>
</evidence>
<keyword evidence="7" id="KW-0175">Coiled coil</keyword>
<evidence type="ECO:0000256" key="7">
    <source>
        <dbReference type="SAM" id="Coils"/>
    </source>
</evidence>
<dbReference type="SUPFAM" id="SSF52172">
    <property type="entry name" value="CheY-like"/>
    <property type="match status" value="1"/>
</dbReference>
<accession>A0A1T5C7L6</accession>
<dbReference type="SMART" id="SM00086">
    <property type="entry name" value="PAC"/>
    <property type="match status" value="7"/>
</dbReference>
<feature type="domain" description="Histidine kinase" evidence="8">
    <location>
        <begin position="1176"/>
        <end position="1389"/>
    </location>
</feature>
<evidence type="ECO:0000256" key="6">
    <source>
        <dbReference type="PROSITE-ProRule" id="PRU00169"/>
    </source>
</evidence>
<dbReference type="PROSITE" id="PS50113">
    <property type="entry name" value="PAC"/>
    <property type="match status" value="6"/>
</dbReference>
<proteinExistence type="predicted"/>
<evidence type="ECO:0000259" key="9">
    <source>
        <dbReference type="PROSITE" id="PS50110"/>
    </source>
</evidence>
<dbReference type="NCBIfam" id="TIGR00229">
    <property type="entry name" value="sensory_box"/>
    <property type="match status" value="8"/>
</dbReference>
<dbReference type="CDD" id="cd00082">
    <property type="entry name" value="HisKA"/>
    <property type="match status" value="1"/>
</dbReference>
<feature type="coiled-coil region" evidence="7">
    <location>
        <begin position="373"/>
        <end position="400"/>
    </location>
</feature>
<dbReference type="Proteomes" id="UP000190230">
    <property type="component" value="Unassembled WGS sequence"/>
</dbReference>
<comment type="catalytic activity">
    <reaction evidence="1">
        <text>ATP + protein L-histidine = ADP + protein N-phospho-L-histidine.</text>
        <dbReference type="EC" id="2.7.13.3"/>
    </reaction>
</comment>
<dbReference type="SMART" id="SM00091">
    <property type="entry name" value="PAS"/>
    <property type="match status" value="8"/>
</dbReference>
<feature type="domain" description="PAC" evidence="11">
    <location>
        <begin position="1099"/>
        <end position="1151"/>
    </location>
</feature>
<dbReference type="Gene3D" id="3.40.50.2300">
    <property type="match status" value="1"/>
</dbReference>
<dbReference type="Gene3D" id="3.30.565.10">
    <property type="entry name" value="Histidine kinase-like ATPase, C-terminal domain"/>
    <property type="match status" value="1"/>
</dbReference>
<dbReference type="InterPro" id="IPR000014">
    <property type="entry name" value="PAS"/>
</dbReference>
<dbReference type="EMBL" id="FUYY01000002">
    <property type="protein sequence ID" value="SKB55405.1"/>
    <property type="molecule type" value="Genomic_DNA"/>
</dbReference>
<evidence type="ECO:0000256" key="4">
    <source>
        <dbReference type="ARBA" id="ARBA00022679"/>
    </source>
</evidence>
<dbReference type="InterPro" id="IPR003661">
    <property type="entry name" value="HisK_dim/P_dom"/>
</dbReference>
<evidence type="ECO:0000259" key="10">
    <source>
        <dbReference type="PROSITE" id="PS50112"/>
    </source>
</evidence>
<dbReference type="InterPro" id="IPR003594">
    <property type="entry name" value="HATPase_dom"/>
</dbReference>
<keyword evidence="5" id="KW-0418">Kinase</keyword>
<feature type="domain" description="Response regulatory" evidence="9">
    <location>
        <begin position="6"/>
        <end position="122"/>
    </location>
</feature>
<evidence type="ECO:0000256" key="2">
    <source>
        <dbReference type="ARBA" id="ARBA00012438"/>
    </source>
</evidence>
<feature type="coiled-coil region" evidence="7">
    <location>
        <begin position="123"/>
        <end position="150"/>
    </location>
</feature>
<protein>
    <recommendedName>
        <fullName evidence="2">histidine kinase</fullName>
        <ecNumber evidence="2">2.7.13.3</ecNumber>
    </recommendedName>
</protein>
<dbReference type="Pfam" id="PF02518">
    <property type="entry name" value="HATPase_c"/>
    <property type="match status" value="1"/>
</dbReference>
<evidence type="ECO:0000256" key="1">
    <source>
        <dbReference type="ARBA" id="ARBA00000085"/>
    </source>
</evidence>
<dbReference type="RefSeq" id="WP_079720713.1">
    <property type="nucleotide sequence ID" value="NZ_FUYY01000002.1"/>
</dbReference>
<dbReference type="InterPro" id="IPR005467">
    <property type="entry name" value="His_kinase_dom"/>
</dbReference>
<dbReference type="Pfam" id="PF08447">
    <property type="entry name" value="PAS_3"/>
    <property type="match status" value="3"/>
</dbReference>
<dbReference type="InterPro" id="IPR000700">
    <property type="entry name" value="PAS-assoc_C"/>
</dbReference>
<feature type="domain" description="PAC" evidence="11">
    <location>
        <begin position="215"/>
        <end position="266"/>
    </location>
</feature>
<dbReference type="InterPro" id="IPR035965">
    <property type="entry name" value="PAS-like_dom_sf"/>
</dbReference>
<dbReference type="InterPro" id="IPR011006">
    <property type="entry name" value="CheY-like_superfamily"/>
</dbReference>
<feature type="domain" description="PAC" evidence="11">
    <location>
        <begin position="720"/>
        <end position="772"/>
    </location>
</feature>
<feature type="domain" description="PAS" evidence="10">
    <location>
        <begin position="390"/>
        <end position="460"/>
    </location>
</feature>